<dbReference type="PANTHER" id="PTHR31845">
    <property type="entry name" value="FINGER DOMAIN PROTEIN, PUTATIVE-RELATED"/>
    <property type="match status" value="1"/>
</dbReference>
<sequence length="637" mass="72215">MADISLSVPEWSTLKQRGIRACGTCVKAKVKCVPNPHQKQKCQRCQRLDKECEPAASTHRKRPQPQHVVQLERKLDALVDLLNSSKGQGEVDQVQNSISGFVLHRSPTSVDQLHQASSFIEARTCHQTRLGSPQHATGITLSIEPQHTPRTNGSHFDLPNQEGAFLLLEFRTSMARQFPFVVIPPNATSESLRTERPILWKAILTAASCLKPSRQEAMGQELIEEFSTRLLLNGEKSLDLLQALLIHIAWSHYHSIINPQIVNLMGLAKSLVANLSLQGKMWWLNVKGRRLDQIEKTDGASKQIRDATEFKTLEECRALAGCFFLSVIVFSTCKKTEPLKFTPHLEECCHRLATFREYESDKLLVQLVAIQRISLKISGFFNETKAFFENSGISLRVFIKSMQGELDVFKRNLPSELQQHPDIICYHQSAEIGLYEIGLFHAFNDEVDKAYRLSIIYSFLLAVKTFFSTQFTSEFPMTAARAYITYAQVEYAISMGIKLLRLPVIDGWDADHARALLDFPNAMEMAIPKIEAIIRIRSRNVEQRRSDDSRDLFTKYLNDMKCLKSWSESFESPSISSTSGNQQVADANRKALESADCPLTAGSPQSFSDNFITIRDSDKFLWESLNWQNDEWMSFGS</sequence>
<dbReference type="InterPro" id="IPR051089">
    <property type="entry name" value="prtT"/>
</dbReference>
<dbReference type="Gene3D" id="4.10.240.10">
    <property type="entry name" value="Zn(2)-C6 fungal-type DNA-binding domain"/>
    <property type="match status" value="1"/>
</dbReference>
<keyword evidence="4" id="KW-0804">Transcription</keyword>
<proteinExistence type="predicted"/>
<dbReference type="OrthoDB" id="5226580at2759"/>
<dbReference type="GO" id="GO:0000976">
    <property type="term" value="F:transcription cis-regulatory region binding"/>
    <property type="evidence" value="ECO:0007669"/>
    <property type="project" value="TreeGrafter"/>
</dbReference>
<dbReference type="EMBL" id="KZ613537">
    <property type="protein sequence ID" value="PMD13034.1"/>
    <property type="molecule type" value="Genomic_DNA"/>
</dbReference>
<evidence type="ECO:0000256" key="4">
    <source>
        <dbReference type="ARBA" id="ARBA00023163"/>
    </source>
</evidence>
<dbReference type="CDD" id="cd00067">
    <property type="entry name" value="GAL4"/>
    <property type="match status" value="1"/>
</dbReference>
<keyword evidence="3" id="KW-0238">DNA-binding</keyword>
<evidence type="ECO:0008006" key="8">
    <source>
        <dbReference type="Google" id="ProtNLM"/>
    </source>
</evidence>
<evidence type="ECO:0000256" key="2">
    <source>
        <dbReference type="ARBA" id="ARBA00023015"/>
    </source>
</evidence>
<keyword evidence="5" id="KW-0539">Nucleus</keyword>
<reference evidence="6 7" key="1">
    <citation type="submission" date="2016-05" db="EMBL/GenBank/DDBJ databases">
        <title>A degradative enzymes factory behind the ericoid mycorrhizal symbiosis.</title>
        <authorList>
            <consortium name="DOE Joint Genome Institute"/>
            <person name="Martino E."/>
            <person name="Morin E."/>
            <person name="Grelet G."/>
            <person name="Kuo A."/>
            <person name="Kohler A."/>
            <person name="Daghino S."/>
            <person name="Barry K."/>
            <person name="Choi C."/>
            <person name="Cichocki N."/>
            <person name="Clum A."/>
            <person name="Copeland A."/>
            <person name="Hainaut M."/>
            <person name="Haridas S."/>
            <person name="Labutti K."/>
            <person name="Lindquist E."/>
            <person name="Lipzen A."/>
            <person name="Khouja H.-R."/>
            <person name="Murat C."/>
            <person name="Ohm R."/>
            <person name="Olson A."/>
            <person name="Spatafora J."/>
            <person name="Veneault-Fourrey C."/>
            <person name="Henrissat B."/>
            <person name="Grigoriev I."/>
            <person name="Martin F."/>
            <person name="Perotto S."/>
        </authorList>
    </citation>
    <scope>NUCLEOTIDE SEQUENCE [LARGE SCALE GENOMIC DNA]</scope>
    <source>
        <strain evidence="6 7">UAMH 7357</strain>
    </source>
</reference>
<dbReference type="PANTHER" id="PTHR31845:SF10">
    <property type="entry name" value="ZN(II)2CYS6 TRANSCRIPTION FACTOR (EUROFUNG)"/>
    <property type="match status" value="1"/>
</dbReference>
<dbReference type="InterPro" id="IPR036864">
    <property type="entry name" value="Zn2-C6_fun-type_DNA-bd_sf"/>
</dbReference>
<evidence type="ECO:0000256" key="3">
    <source>
        <dbReference type="ARBA" id="ARBA00023125"/>
    </source>
</evidence>
<evidence type="ECO:0000256" key="5">
    <source>
        <dbReference type="ARBA" id="ARBA00023242"/>
    </source>
</evidence>
<dbReference type="GO" id="GO:0000981">
    <property type="term" value="F:DNA-binding transcription factor activity, RNA polymerase II-specific"/>
    <property type="evidence" value="ECO:0007669"/>
    <property type="project" value="InterPro"/>
</dbReference>
<evidence type="ECO:0000313" key="7">
    <source>
        <dbReference type="Proteomes" id="UP000235672"/>
    </source>
</evidence>
<dbReference type="SUPFAM" id="SSF57701">
    <property type="entry name" value="Zn2/Cys6 DNA-binding domain"/>
    <property type="match status" value="1"/>
</dbReference>
<name>A0A2J6PG84_9HELO</name>
<dbReference type="STRING" id="1745343.A0A2J6PG84"/>
<keyword evidence="2" id="KW-0805">Transcription regulation</keyword>
<evidence type="ECO:0000313" key="6">
    <source>
        <dbReference type="EMBL" id="PMD13034.1"/>
    </source>
</evidence>
<dbReference type="AlphaFoldDB" id="A0A2J6PG84"/>
<dbReference type="Proteomes" id="UP000235672">
    <property type="component" value="Unassembled WGS sequence"/>
</dbReference>
<dbReference type="InterPro" id="IPR001138">
    <property type="entry name" value="Zn2Cys6_DnaBD"/>
</dbReference>
<dbReference type="GO" id="GO:0005634">
    <property type="term" value="C:nucleus"/>
    <property type="evidence" value="ECO:0007669"/>
    <property type="project" value="UniProtKB-SubCell"/>
</dbReference>
<organism evidence="6 7">
    <name type="scientific">Hyaloscypha hepaticicola</name>
    <dbReference type="NCBI Taxonomy" id="2082293"/>
    <lineage>
        <taxon>Eukaryota</taxon>
        <taxon>Fungi</taxon>
        <taxon>Dikarya</taxon>
        <taxon>Ascomycota</taxon>
        <taxon>Pezizomycotina</taxon>
        <taxon>Leotiomycetes</taxon>
        <taxon>Helotiales</taxon>
        <taxon>Hyaloscyphaceae</taxon>
        <taxon>Hyaloscypha</taxon>
    </lineage>
</organism>
<protein>
    <recommendedName>
        <fullName evidence="8">Zn(2)-C6 fungal-type domain-containing protein</fullName>
    </recommendedName>
</protein>
<gene>
    <name evidence="6" type="ORF">NA56DRAFT_586274</name>
</gene>
<comment type="subcellular location">
    <subcellularLocation>
        <location evidence="1">Nucleus</location>
    </subcellularLocation>
</comment>
<dbReference type="GO" id="GO:0008270">
    <property type="term" value="F:zinc ion binding"/>
    <property type="evidence" value="ECO:0007669"/>
    <property type="project" value="InterPro"/>
</dbReference>
<accession>A0A2J6PG84</accession>
<keyword evidence="7" id="KW-1185">Reference proteome</keyword>
<evidence type="ECO:0000256" key="1">
    <source>
        <dbReference type="ARBA" id="ARBA00004123"/>
    </source>
</evidence>